<dbReference type="Gene3D" id="1.20.120.330">
    <property type="entry name" value="Nucleotidyltransferases domain 2"/>
    <property type="match status" value="1"/>
</dbReference>
<name>A0A7G6T292_9HYPH</name>
<evidence type="ECO:0000313" key="2">
    <source>
        <dbReference type="EMBL" id="QND60874.1"/>
    </source>
</evidence>
<feature type="domain" description="HEPN" evidence="1">
    <location>
        <begin position="14"/>
        <end position="122"/>
    </location>
</feature>
<protein>
    <submittedName>
        <fullName evidence="2">HEPN domain-containing protein</fullName>
    </submittedName>
</protein>
<evidence type="ECO:0000313" key="3">
    <source>
        <dbReference type="Proteomes" id="UP000515465"/>
    </source>
</evidence>
<gene>
    <name evidence="2" type="ORF">HB778_33585</name>
</gene>
<reference evidence="3" key="1">
    <citation type="journal article" date="2020" name="Mol. Plant Microbe">
        <title>Rhizobial microsymbionts of the narrowly endemic Oxytropis species growing in Kamchatka are characterized by significant genetic diversity and possess a set of genes that are associated with T3SS and T6SS secretion systems and can affect the development of symbiosis.</title>
        <authorList>
            <person name="Safronova V."/>
            <person name="Guro P."/>
            <person name="Sazanova A."/>
            <person name="Kuznetsova I."/>
            <person name="Belimov A."/>
            <person name="Yakubov V."/>
            <person name="Chirak E."/>
            <person name="Afonin A."/>
            <person name="Gogolev Y."/>
            <person name="Andronov E."/>
            <person name="Tikhonovich I."/>
        </authorList>
    </citation>
    <scope>NUCLEOTIDE SEQUENCE [LARGE SCALE GENOMIC DNA]</scope>
    <source>
        <strain evidence="3">583</strain>
    </source>
</reference>
<dbReference type="InterPro" id="IPR007842">
    <property type="entry name" value="HEPN_dom"/>
</dbReference>
<dbReference type="EMBL" id="CP050296">
    <property type="protein sequence ID" value="QND60874.1"/>
    <property type="molecule type" value="Genomic_DNA"/>
</dbReference>
<sequence>MSDQWTIASALRLANGCIRDAHILAASGSRNAAYLSQQAIEQIIRALATSEAIHIERHDAHQLDKIVRRFPDDNAEKAELKSLVWLEAYATTFRYTLPSGQIPRAPEKAKLQKAIEDISSLILRVAGHFKVDLGDESKPAQTVTPMRGSSPQ</sequence>
<dbReference type="AlphaFoldDB" id="A0A7G6T292"/>
<organism evidence="2 3">
    <name type="scientific">Mesorhizobium huakuii</name>
    <dbReference type="NCBI Taxonomy" id="28104"/>
    <lineage>
        <taxon>Bacteria</taxon>
        <taxon>Pseudomonadati</taxon>
        <taxon>Pseudomonadota</taxon>
        <taxon>Alphaproteobacteria</taxon>
        <taxon>Hyphomicrobiales</taxon>
        <taxon>Phyllobacteriaceae</taxon>
        <taxon>Mesorhizobium</taxon>
    </lineage>
</organism>
<dbReference type="Proteomes" id="UP000515465">
    <property type="component" value="Chromosome"/>
</dbReference>
<accession>A0A7G6T292</accession>
<dbReference type="RefSeq" id="WP_183460088.1">
    <property type="nucleotide sequence ID" value="NZ_CP050296.1"/>
</dbReference>
<evidence type="ECO:0000259" key="1">
    <source>
        <dbReference type="Pfam" id="PF05168"/>
    </source>
</evidence>
<dbReference type="Pfam" id="PF05168">
    <property type="entry name" value="HEPN"/>
    <property type="match status" value="1"/>
</dbReference>
<dbReference type="SUPFAM" id="SSF81593">
    <property type="entry name" value="Nucleotidyltransferase substrate binding subunit/domain"/>
    <property type="match status" value="1"/>
</dbReference>
<proteinExistence type="predicted"/>